<comment type="caution">
    <text evidence="5">The sequence shown here is derived from an EMBL/GenBank/DDBJ whole genome shotgun (WGS) entry which is preliminary data.</text>
</comment>
<dbReference type="InterPro" id="IPR046335">
    <property type="entry name" value="LacI/GalR-like_sensor"/>
</dbReference>
<dbReference type="Pfam" id="PF13377">
    <property type="entry name" value="Peripla_BP_3"/>
    <property type="match status" value="1"/>
</dbReference>
<dbReference type="EMBL" id="JAVDTR010000004">
    <property type="protein sequence ID" value="MDR6723400.1"/>
    <property type="molecule type" value="Genomic_DNA"/>
</dbReference>
<feature type="domain" description="HTH lacI-type" evidence="4">
    <location>
        <begin position="1"/>
        <end position="51"/>
    </location>
</feature>
<evidence type="ECO:0000259" key="4">
    <source>
        <dbReference type="PROSITE" id="PS50932"/>
    </source>
</evidence>
<dbReference type="GO" id="GO:0003700">
    <property type="term" value="F:DNA-binding transcription factor activity"/>
    <property type="evidence" value="ECO:0007669"/>
    <property type="project" value="TreeGrafter"/>
</dbReference>
<dbReference type="Gene3D" id="1.10.260.40">
    <property type="entry name" value="lambda repressor-like DNA-binding domains"/>
    <property type="match status" value="1"/>
</dbReference>
<keyword evidence="3" id="KW-0804">Transcription</keyword>
<reference evidence="5" key="1">
    <citation type="submission" date="2023-07" db="EMBL/GenBank/DDBJ databases">
        <title>Sorghum-associated microbial communities from plants grown in Nebraska, USA.</title>
        <authorList>
            <person name="Schachtman D."/>
        </authorList>
    </citation>
    <scope>NUCLEOTIDE SEQUENCE</scope>
    <source>
        <strain evidence="5">BE80</strain>
    </source>
</reference>
<gene>
    <name evidence="5" type="ORF">J2W91_001852</name>
</gene>
<dbReference type="Proteomes" id="UP001254832">
    <property type="component" value="Unassembled WGS sequence"/>
</dbReference>
<dbReference type="GO" id="GO:0000976">
    <property type="term" value="F:transcription cis-regulatory region binding"/>
    <property type="evidence" value="ECO:0007669"/>
    <property type="project" value="TreeGrafter"/>
</dbReference>
<evidence type="ECO:0000313" key="6">
    <source>
        <dbReference type="Proteomes" id="UP001254832"/>
    </source>
</evidence>
<dbReference type="SMART" id="SM00354">
    <property type="entry name" value="HTH_LACI"/>
    <property type="match status" value="1"/>
</dbReference>
<dbReference type="AlphaFoldDB" id="A0AAP5H156"/>
<accession>A0AAP5H156</accession>
<name>A0AAP5H156_PAEAM</name>
<dbReference type="Gene3D" id="3.40.50.2300">
    <property type="match status" value="2"/>
</dbReference>
<keyword evidence="2 5" id="KW-0238">DNA-binding</keyword>
<protein>
    <submittedName>
        <fullName evidence="5">DNA-binding LacI/PurR family transcriptional regulator</fullName>
    </submittedName>
</protein>
<dbReference type="Pfam" id="PF00356">
    <property type="entry name" value="LacI"/>
    <property type="match status" value="1"/>
</dbReference>
<proteinExistence type="predicted"/>
<evidence type="ECO:0000256" key="1">
    <source>
        <dbReference type="ARBA" id="ARBA00023015"/>
    </source>
</evidence>
<dbReference type="InterPro" id="IPR000843">
    <property type="entry name" value="HTH_LacI"/>
</dbReference>
<dbReference type="PROSITE" id="PS50932">
    <property type="entry name" value="HTH_LACI_2"/>
    <property type="match status" value="1"/>
</dbReference>
<dbReference type="RefSeq" id="WP_310138494.1">
    <property type="nucleotide sequence ID" value="NZ_JAVDTR010000004.1"/>
</dbReference>
<dbReference type="InterPro" id="IPR010982">
    <property type="entry name" value="Lambda_DNA-bd_dom_sf"/>
</dbReference>
<keyword evidence="1" id="KW-0805">Transcription regulation</keyword>
<evidence type="ECO:0000256" key="2">
    <source>
        <dbReference type="ARBA" id="ARBA00023125"/>
    </source>
</evidence>
<dbReference type="CDD" id="cd01392">
    <property type="entry name" value="HTH_LacI"/>
    <property type="match status" value="1"/>
</dbReference>
<organism evidence="5 6">
    <name type="scientific">Paenibacillus amylolyticus</name>
    <dbReference type="NCBI Taxonomy" id="1451"/>
    <lineage>
        <taxon>Bacteria</taxon>
        <taxon>Bacillati</taxon>
        <taxon>Bacillota</taxon>
        <taxon>Bacilli</taxon>
        <taxon>Bacillales</taxon>
        <taxon>Paenibacillaceae</taxon>
        <taxon>Paenibacillus</taxon>
    </lineage>
</organism>
<dbReference type="PANTHER" id="PTHR30146:SF150">
    <property type="entry name" value="ARABINOSE METABOLISM TRANSCRIPTIONAL REPRESSOR"/>
    <property type="match status" value="1"/>
</dbReference>
<evidence type="ECO:0000313" key="5">
    <source>
        <dbReference type="EMBL" id="MDR6723400.1"/>
    </source>
</evidence>
<dbReference type="SUPFAM" id="SSF53822">
    <property type="entry name" value="Periplasmic binding protein-like I"/>
    <property type="match status" value="1"/>
</dbReference>
<sequence length="347" mass="39001">MKIDDIARLAGVSKAAVSLAFNNKPGVSEQTREHILDIAQAHGYRPRTLKSDKEIQKPHAIIRFVACKNADIVTEHYDSLPFFNELIHHITDQVKQHGNTLVISSIDIQNLHHELLALEKDQPSAGILLLGTNLTPDMIEPIRSHHANVVILDTCFEYMDASFISINNKLGGYQAGQHLIKLGHRRIGYVRSHTRIVNFVQREEGFNAALREHQLTVEDGLFFDMHPMRVMPQEGFQQSIQQLAELPTAIFCENDYIAISAIKSLQNIGVRVPEDVSVMGFDNIFEAKVISPELTTVHVKKDMLAKSAVKLLMEKIDHTDANAVQLVVNTEIVERRSCISVVVKNQK</sequence>
<evidence type="ECO:0000256" key="3">
    <source>
        <dbReference type="ARBA" id="ARBA00023163"/>
    </source>
</evidence>
<dbReference type="SUPFAM" id="SSF47413">
    <property type="entry name" value="lambda repressor-like DNA-binding domains"/>
    <property type="match status" value="1"/>
</dbReference>
<dbReference type="PANTHER" id="PTHR30146">
    <property type="entry name" value="LACI-RELATED TRANSCRIPTIONAL REPRESSOR"/>
    <property type="match status" value="1"/>
</dbReference>
<dbReference type="InterPro" id="IPR028082">
    <property type="entry name" value="Peripla_BP_I"/>
</dbReference>